<comment type="subcellular location">
    <subcellularLocation>
        <location evidence="1">Cytoplasm</location>
    </subcellularLocation>
</comment>
<dbReference type="PANTHER" id="PTHR42749">
    <property type="entry name" value="CELL SHAPE-DETERMINING PROTEIN MREB"/>
    <property type="match status" value="1"/>
</dbReference>
<organism evidence="7 8">
    <name type="scientific">Faecalibaculum rodentium</name>
    <dbReference type="NCBI Taxonomy" id="1702221"/>
    <lineage>
        <taxon>Bacteria</taxon>
        <taxon>Bacillati</taxon>
        <taxon>Bacillota</taxon>
        <taxon>Erysipelotrichia</taxon>
        <taxon>Erysipelotrichales</taxon>
        <taxon>Erysipelotrichaceae</taxon>
        <taxon>Faecalibaculum</taxon>
    </lineage>
</organism>
<evidence type="ECO:0008006" key="9">
    <source>
        <dbReference type="Google" id="ProtNLM"/>
    </source>
</evidence>
<evidence type="ECO:0000313" key="8">
    <source>
        <dbReference type="Proteomes" id="UP000069771"/>
    </source>
</evidence>
<sequence>MIKAGIDLGAGSIRVVTEDDGVVLDEASMIAIDEKGNCLAYGNEALEMKGVADPQVRVLSPMQDGRLDFELLGKLFDQLFYQLKLFRMFQKTVLVLSYPSGLDSRDVEQLKEQLLQMGAWKVYSDQEIWVSAIGAGLDVSLPVSSCVLNMGERSCDIAVFSRGVIQKQDKSADAGLRVKNAIRRWLHDNRRMAVSQMTLERICRSLGSVVPRPNPRQMEITGVSTTDRTARREIITENDVAQALGPLCEEWALWIARFLQDLDPHQQDDVRMRGIVSCGGTMKLAGLSNYLQSVLNCPVYVTEDPTMTVTDGLSILLTRME</sequence>
<dbReference type="InterPro" id="IPR004753">
    <property type="entry name" value="MreB"/>
</dbReference>
<dbReference type="OrthoDB" id="9768127at2"/>
<proteinExistence type="inferred from homology"/>
<reference evidence="7 8" key="1">
    <citation type="journal article" date="2016" name="Gut Pathog.">
        <title>Whole genome sequencing of "Faecalibaculum rodentium" ALO17, isolated from C57BL/6J laboratory mouse feces.</title>
        <authorList>
            <person name="Lim S."/>
            <person name="Chang D.H."/>
            <person name="Ahn S."/>
            <person name="Kim B.C."/>
        </authorList>
    </citation>
    <scope>NUCLEOTIDE SEQUENCE [LARGE SCALE GENOMIC DNA]</scope>
    <source>
        <strain evidence="7 8">Alo17</strain>
    </source>
</reference>
<evidence type="ECO:0000313" key="7">
    <source>
        <dbReference type="EMBL" id="AMK55257.1"/>
    </source>
</evidence>
<dbReference type="Pfam" id="PF06723">
    <property type="entry name" value="MreB_Mbl"/>
    <property type="match status" value="1"/>
</dbReference>
<dbReference type="InterPro" id="IPR056546">
    <property type="entry name" value="MreB_MamK-like"/>
</dbReference>
<protein>
    <recommendedName>
        <fullName evidence="9">Rod shape-determining protein MreB</fullName>
    </recommendedName>
</protein>
<keyword evidence="4" id="KW-0067">ATP-binding</keyword>
<dbReference type="InterPro" id="IPR043129">
    <property type="entry name" value="ATPase_NBD"/>
</dbReference>
<gene>
    <name evidence="7" type="ORF">AALO17_21230</name>
</gene>
<evidence type="ECO:0000256" key="3">
    <source>
        <dbReference type="ARBA" id="ARBA00022741"/>
    </source>
</evidence>
<dbReference type="Proteomes" id="UP000069771">
    <property type="component" value="Chromosome"/>
</dbReference>
<dbReference type="STRING" id="1702221.AALO17_21230"/>
<evidence type="ECO:0000256" key="6">
    <source>
        <dbReference type="ARBA" id="ARBA00023458"/>
    </source>
</evidence>
<keyword evidence="2" id="KW-0963">Cytoplasm</keyword>
<evidence type="ECO:0000256" key="2">
    <source>
        <dbReference type="ARBA" id="ARBA00022490"/>
    </source>
</evidence>
<dbReference type="AlphaFoldDB" id="A0A140DX80"/>
<keyword evidence="5" id="KW-0133">Cell shape</keyword>
<evidence type="ECO:0000256" key="5">
    <source>
        <dbReference type="ARBA" id="ARBA00022960"/>
    </source>
</evidence>
<keyword evidence="3" id="KW-0547">Nucleotide-binding</keyword>
<dbReference type="Gene3D" id="3.30.420.40">
    <property type="match status" value="2"/>
</dbReference>
<dbReference type="EMBL" id="CP011391">
    <property type="protein sequence ID" value="AMK55257.1"/>
    <property type="molecule type" value="Genomic_DNA"/>
</dbReference>
<dbReference type="PRINTS" id="PR01652">
    <property type="entry name" value="SHAPEPROTEIN"/>
</dbReference>
<dbReference type="PANTHER" id="PTHR42749:SF1">
    <property type="entry name" value="CELL SHAPE-DETERMINING PROTEIN MREB"/>
    <property type="match status" value="1"/>
</dbReference>
<evidence type="ECO:0000256" key="1">
    <source>
        <dbReference type="ARBA" id="ARBA00004496"/>
    </source>
</evidence>
<dbReference type="GO" id="GO:0000902">
    <property type="term" value="P:cell morphogenesis"/>
    <property type="evidence" value="ECO:0007669"/>
    <property type="project" value="InterPro"/>
</dbReference>
<keyword evidence="8" id="KW-1185">Reference proteome</keyword>
<evidence type="ECO:0000256" key="4">
    <source>
        <dbReference type="ARBA" id="ARBA00022840"/>
    </source>
</evidence>
<dbReference type="SUPFAM" id="SSF53067">
    <property type="entry name" value="Actin-like ATPase domain"/>
    <property type="match status" value="2"/>
</dbReference>
<dbReference type="GO" id="GO:0005524">
    <property type="term" value="F:ATP binding"/>
    <property type="evidence" value="ECO:0007669"/>
    <property type="project" value="UniProtKB-KW"/>
</dbReference>
<dbReference type="KEGG" id="fro:AALO17_21230"/>
<dbReference type="GeneID" id="78478708"/>
<comment type="similarity">
    <text evidence="6">Belongs to the FtsA/MreB family.</text>
</comment>
<dbReference type="GO" id="GO:0008360">
    <property type="term" value="P:regulation of cell shape"/>
    <property type="evidence" value="ECO:0007669"/>
    <property type="project" value="UniProtKB-KW"/>
</dbReference>
<name>A0A140DX80_9FIRM</name>
<accession>A0A140DX80</accession>
<dbReference type="RefSeq" id="WP_067558691.1">
    <property type="nucleotide sequence ID" value="NZ_CP011391.1"/>
</dbReference>
<dbReference type="GO" id="GO:0005737">
    <property type="term" value="C:cytoplasm"/>
    <property type="evidence" value="ECO:0007669"/>
    <property type="project" value="UniProtKB-SubCell"/>
</dbReference>